<keyword evidence="2" id="KW-1185">Reference proteome</keyword>
<reference evidence="3" key="1">
    <citation type="submission" date="2022-11" db="UniProtKB">
        <authorList>
            <consortium name="WormBaseParasite"/>
        </authorList>
    </citation>
    <scope>IDENTIFICATION</scope>
</reference>
<dbReference type="AlphaFoldDB" id="A0A914GUQ0"/>
<dbReference type="WBParaSite" id="Gr19_v10_g11376.t2">
    <property type="protein sequence ID" value="Gr19_v10_g11376.t2"/>
    <property type="gene ID" value="Gr19_v10_g11376"/>
</dbReference>
<evidence type="ECO:0000256" key="1">
    <source>
        <dbReference type="SAM" id="SignalP"/>
    </source>
</evidence>
<evidence type="ECO:0000313" key="3">
    <source>
        <dbReference type="WBParaSite" id="Gr19_v10_g11376.t2"/>
    </source>
</evidence>
<name>A0A914GUQ0_GLORO</name>
<keyword evidence="1" id="KW-0732">Signal</keyword>
<feature type="chain" id="PRO_5037203682" evidence="1">
    <location>
        <begin position="21"/>
        <end position="292"/>
    </location>
</feature>
<evidence type="ECO:0000313" key="2">
    <source>
        <dbReference type="Proteomes" id="UP000887572"/>
    </source>
</evidence>
<organism evidence="2 3">
    <name type="scientific">Globodera rostochiensis</name>
    <name type="common">Golden nematode worm</name>
    <name type="synonym">Heterodera rostochiensis</name>
    <dbReference type="NCBI Taxonomy" id="31243"/>
    <lineage>
        <taxon>Eukaryota</taxon>
        <taxon>Metazoa</taxon>
        <taxon>Ecdysozoa</taxon>
        <taxon>Nematoda</taxon>
        <taxon>Chromadorea</taxon>
        <taxon>Rhabditida</taxon>
        <taxon>Tylenchina</taxon>
        <taxon>Tylenchomorpha</taxon>
        <taxon>Tylenchoidea</taxon>
        <taxon>Heteroderidae</taxon>
        <taxon>Heteroderinae</taxon>
        <taxon>Globodera</taxon>
    </lineage>
</organism>
<proteinExistence type="predicted"/>
<accession>A0A914GUQ0</accession>
<sequence>MPFPLHHLFLFPFLVFSVQCFAFYCCEFGNCSRWHILLVPLLSDRFVQLPLLKGIVHSMLSGCRWYLHDQIQLQFLTKNGTFVPLSDPILLPTLDKMRQSRLGQWKSIVELAVENMNGTKWVMNDGKKGIGGDPPEEGDQIGRYIFVVTDFERRNSGHNDDEFVEELNRMLARTRIHFRNVRLQFDGMRETKIVPPRGGEVGGDDHVHETVANVSSNFVRVALIEQRQQQNGMADAFDVIRPCPQLTNAERIREYSYVQHFYYRNWFLRSECFFPCFKYNPFFLNELVMLTT</sequence>
<dbReference type="Proteomes" id="UP000887572">
    <property type="component" value="Unplaced"/>
</dbReference>
<protein>
    <submittedName>
        <fullName evidence="3">Uncharacterized protein</fullName>
    </submittedName>
</protein>
<feature type="signal peptide" evidence="1">
    <location>
        <begin position="1"/>
        <end position="20"/>
    </location>
</feature>